<evidence type="ECO:0000256" key="1">
    <source>
        <dbReference type="SAM" id="MobiDB-lite"/>
    </source>
</evidence>
<organism evidence="2 3">
    <name type="scientific">Ferirhizobium litorale</name>
    <dbReference type="NCBI Taxonomy" id="2927786"/>
    <lineage>
        <taxon>Bacteria</taxon>
        <taxon>Pseudomonadati</taxon>
        <taxon>Pseudomonadota</taxon>
        <taxon>Alphaproteobacteria</taxon>
        <taxon>Hyphomicrobiales</taxon>
        <taxon>Rhizobiaceae</taxon>
        <taxon>Ferirhizobium</taxon>
    </lineage>
</organism>
<dbReference type="AlphaFoldDB" id="A0AAE3QCX1"/>
<name>A0AAE3QCX1_9HYPH</name>
<gene>
    <name evidence="2" type="ORF">MRS75_15420</name>
</gene>
<proteinExistence type="predicted"/>
<dbReference type="Proteomes" id="UP001161580">
    <property type="component" value="Unassembled WGS sequence"/>
</dbReference>
<protein>
    <recommendedName>
        <fullName evidence="4">Phasin domain-containing protein</fullName>
    </recommendedName>
</protein>
<evidence type="ECO:0000313" key="2">
    <source>
        <dbReference type="EMBL" id="MDI7923467.1"/>
    </source>
</evidence>
<sequence length="118" mass="12896">MTPARRISKDAVSLWFEAPFVIAIRMQQMQMAALTGNTKVLTEMNRMVTEKMAAAAESAVAVNVALSKEVFHAATRAATSGATAARSKKSQQKILSEALKPYGKRVRSNARRLSRDKS</sequence>
<dbReference type="RefSeq" id="WP_311787948.1">
    <property type="nucleotide sequence ID" value="NZ_JALDYY010000012.1"/>
</dbReference>
<dbReference type="EMBL" id="JALDYZ010000008">
    <property type="protein sequence ID" value="MDI7923467.1"/>
    <property type="molecule type" value="Genomic_DNA"/>
</dbReference>
<feature type="region of interest" description="Disordered" evidence="1">
    <location>
        <begin position="77"/>
        <end position="98"/>
    </location>
</feature>
<comment type="caution">
    <text evidence="2">The sequence shown here is derived from an EMBL/GenBank/DDBJ whole genome shotgun (WGS) entry which is preliminary data.</text>
</comment>
<keyword evidence="3" id="KW-1185">Reference proteome</keyword>
<accession>A0AAE3QCX1</accession>
<evidence type="ECO:0000313" key="3">
    <source>
        <dbReference type="Proteomes" id="UP001161580"/>
    </source>
</evidence>
<evidence type="ECO:0008006" key="4">
    <source>
        <dbReference type="Google" id="ProtNLM"/>
    </source>
</evidence>
<reference evidence="2" key="1">
    <citation type="submission" date="2022-03" db="EMBL/GenBank/DDBJ databases">
        <title>Fererhizobium litorale gen. nov., sp. nov., isolated from sandy sediments of the Sea of Japan seashore.</title>
        <authorList>
            <person name="Romanenko L."/>
            <person name="Kurilenko V."/>
            <person name="Otstavnykh N."/>
            <person name="Svetashev V."/>
            <person name="Tekutyeva L."/>
            <person name="Isaeva M."/>
            <person name="Mikhailov V."/>
        </authorList>
    </citation>
    <scope>NUCLEOTIDE SEQUENCE</scope>
    <source>
        <strain evidence="2">KMM 9576</strain>
    </source>
</reference>